<dbReference type="PANTHER" id="PTHR36710">
    <property type="entry name" value="PECTINESTERASE INHIBITOR-LIKE"/>
    <property type="match status" value="1"/>
</dbReference>
<comment type="caution">
    <text evidence="6">The sequence shown here is derived from an EMBL/GenBank/DDBJ whole genome shotgun (WGS) entry which is preliminary data.</text>
</comment>
<evidence type="ECO:0000256" key="1">
    <source>
        <dbReference type="ARBA" id="ARBA00022729"/>
    </source>
</evidence>
<dbReference type="SUPFAM" id="SSF101148">
    <property type="entry name" value="Plant invertase/pectin methylesterase inhibitor"/>
    <property type="match status" value="1"/>
</dbReference>
<feature type="region of interest" description="Disordered" evidence="4">
    <location>
        <begin position="85"/>
        <end position="116"/>
    </location>
</feature>
<dbReference type="NCBIfam" id="TIGR01614">
    <property type="entry name" value="PME_inhib"/>
    <property type="match status" value="1"/>
</dbReference>
<evidence type="ECO:0000256" key="4">
    <source>
        <dbReference type="SAM" id="MobiDB-lite"/>
    </source>
</evidence>
<dbReference type="SMART" id="SM00856">
    <property type="entry name" value="PMEI"/>
    <property type="match status" value="1"/>
</dbReference>
<dbReference type="InterPro" id="IPR052421">
    <property type="entry name" value="PCW_Enzyme_Inhibitor"/>
</dbReference>
<proteinExistence type="inferred from homology"/>
<protein>
    <recommendedName>
        <fullName evidence="5">Pectinesterase inhibitor domain-containing protein</fullName>
    </recommendedName>
</protein>
<dbReference type="InterPro" id="IPR006501">
    <property type="entry name" value="Pectinesterase_inhib_dom"/>
</dbReference>
<feature type="domain" description="Pectinesterase inhibitor" evidence="5">
    <location>
        <begin position="147"/>
        <end position="292"/>
    </location>
</feature>
<keyword evidence="1" id="KW-0732">Signal</keyword>
<dbReference type="AlphaFoldDB" id="A0AAV6XSD8"/>
<feature type="compositionally biased region" description="Polar residues" evidence="4">
    <location>
        <begin position="85"/>
        <end position="99"/>
    </location>
</feature>
<organism evidence="6 7">
    <name type="scientific">Buddleja alternifolia</name>
    <dbReference type="NCBI Taxonomy" id="168488"/>
    <lineage>
        <taxon>Eukaryota</taxon>
        <taxon>Viridiplantae</taxon>
        <taxon>Streptophyta</taxon>
        <taxon>Embryophyta</taxon>
        <taxon>Tracheophyta</taxon>
        <taxon>Spermatophyta</taxon>
        <taxon>Magnoliopsida</taxon>
        <taxon>eudicotyledons</taxon>
        <taxon>Gunneridae</taxon>
        <taxon>Pentapetalae</taxon>
        <taxon>asterids</taxon>
        <taxon>lamiids</taxon>
        <taxon>Lamiales</taxon>
        <taxon>Scrophulariaceae</taxon>
        <taxon>Buddlejeae</taxon>
        <taxon>Buddleja</taxon>
    </lineage>
</organism>
<dbReference type="PANTHER" id="PTHR36710:SF18">
    <property type="entry name" value="PECTINESTERASE INHIBITOR 5-RELATED"/>
    <property type="match status" value="1"/>
</dbReference>
<dbReference type="Gene3D" id="1.20.140.40">
    <property type="entry name" value="Invertase/pectin methylesterase inhibitor family protein"/>
    <property type="match status" value="1"/>
</dbReference>
<evidence type="ECO:0000313" key="6">
    <source>
        <dbReference type="EMBL" id="KAG8385926.1"/>
    </source>
</evidence>
<gene>
    <name evidence="6" type="ORF">BUALT_Bualt03G0096000</name>
</gene>
<evidence type="ECO:0000259" key="5">
    <source>
        <dbReference type="SMART" id="SM00856"/>
    </source>
</evidence>
<evidence type="ECO:0000256" key="2">
    <source>
        <dbReference type="ARBA" id="ARBA00023157"/>
    </source>
</evidence>
<accession>A0AAV6XSD8</accession>
<reference evidence="6" key="1">
    <citation type="submission" date="2019-10" db="EMBL/GenBank/DDBJ databases">
        <authorList>
            <person name="Zhang R."/>
            <person name="Pan Y."/>
            <person name="Wang J."/>
            <person name="Ma R."/>
            <person name="Yu S."/>
        </authorList>
    </citation>
    <scope>NUCLEOTIDE SEQUENCE</scope>
    <source>
        <strain evidence="6">LA-IB0</strain>
        <tissue evidence="6">Leaf</tissue>
    </source>
</reference>
<dbReference type="EMBL" id="WHWC01000003">
    <property type="protein sequence ID" value="KAG8385926.1"/>
    <property type="molecule type" value="Genomic_DNA"/>
</dbReference>
<evidence type="ECO:0000313" key="7">
    <source>
        <dbReference type="Proteomes" id="UP000826271"/>
    </source>
</evidence>
<dbReference type="GO" id="GO:0004857">
    <property type="term" value="F:enzyme inhibitor activity"/>
    <property type="evidence" value="ECO:0007669"/>
    <property type="project" value="InterPro"/>
</dbReference>
<dbReference type="Pfam" id="PF25597">
    <property type="entry name" value="SH3_retrovirus"/>
    <property type="match status" value="1"/>
</dbReference>
<dbReference type="InterPro" id="IPR057670">
    <property type="entry name" value="SH3_retrovirus"/>
</dbReference>
<comment type="similarity">
    <text evidence="3">Belongs to the PMEI family.</text>
</comment>
<sequence>MYGKLSPSGKKCIFIRYPEHSKGHVFIGEQVDGSVTEIESRDATFLEEDFPGKGEVSKDFQFYELKDLEIDTSNRVIEGYDKFSYPSQTSGSDDVSNKTTRIEENLEEPQLRKSSRGRIPRRHFDIEGEAFMIAPEDGEEPRTVHEAINSLATEVCKNTTDFNFCRDTIYSDPHGPDADRVFLAYILVRKIYRNASDTKTYIESEIKSIEAGRENRDLLKGMKKCVGKYKDVNQTLIGLLSDLDSESYYEFDKRALELDASVRACEKGFNGRSPITRRSNDMIKLANIFYVISLLFPYN</sequence>
<dbReference type="Proteomes" id="UP000826271">
    <property type="component" value="Unassembled WGS sequence"/>
</dbReference>
<dbReference type="Pfam" id="PF04043">
    <property type="entry name" value="PMEI"/>
    <property type="match status" value="1"/>
</dbReference>
<dbReference type="InterPro" id="IPR035513">
    <property type="entry name" value="Invertase/methylesterase_inhib"/>
</dbReference>
<keyword evidence="7" id="KW-1185">Reference proteome</keyword>
<dbReference type="CDD" id="cd14859">
    <property type="entry name" value="PMEI_like"/>
    <property type="match status" value="1"/>
</dbReference>
<name>A0AAV6XSD8_9LAMI</name>
<keyword evidence="2" id="KW-1015">Disulfide bond</keyword>
<evidence type="ECO:0000256" key="3">
    <source>
        <dbReference type="ARBA" id="ARBA00038471"/>
    </source>
</evidence>